<dbReference type="SMART" id="SM00028">
    <property type="entry name" value="TPR"/>
    <property type="match status" value="2"/>
</dbReference>
<proteinExistence type="predicted"/>
<dbReference type="EMBL" id="JBITDC010000019">
    <property type="protein sequence ID" value="MFI5680236.1"/>
    <property type="molecule type" value="Genomic_DNA"/>
</dbReference>
<gene>
    <name evidence="4" type="ORF">ACIA8P_37465</name>
</gene>
<dbReference type="Gene3D" id="1.25.40.10">
    <property type="entry name" value="Tetratricopeptide repeat domain"/>
    <property type="match status" value="2"/>
</dbReference>
<organism evidence="4 5">
    <name type="scientific">Streptomyces cellulosae</name>
    <dbReference type="NCBI Taxonomy" id="1968"/>
    <lineage>
        <taxon>Bacteria</taxon>
        <taxon>Bacillati</taxon>
        <taxon>Actinomycetota</taxon>
        <taxon>Actinomycetes</taxon>
        <taxon>Kitasatosporales</taxon>
        <taxon>Streptomycetaceae</taxon>
        <taxon>Streptomyces</taxon>
    </lineage>
</organism>
<comment type="caution">
    <text evidence="4">The sequence shown here is derived from an EMBL/GenBank/DDBJ whole genome shotgun (WGS) entry which is preliminary data.</text>
</comment>
<feature type="domain" description="CHAT" evidence="3">
    <location>
        <begin position="764"/>
        <end position="1034"/>
    </location>
</feature>
<keyword evidence="1" id="KW-0802">TPR repeat</keyword>
<dbReference type="RefSeq" id="WP_398660681.1">
    <property type="nucleotide sequence ID" value="NZ_JBITDC010000019.1"/>
</dbReference>
<evidence type="ECO:0000259" key="3">
    <source>
        <dbReference type="Pfam" id="PF12770"/>
    </source>
</evidence>
<dbReference type="InterPro" id="IPR024983">
    <property type="entry name" value="CHAT_dom"/>
</dbReference>
<evidence type="ECO:0000313" key="5">
    <source>
        <dbReference type="Proteomes" id="UP001612415"/>
    </source>
</evidence>
<dbReference type="InterPro" id="IPR011990">
    <property type="entry name" value="TPR-like_helical_dom_sf"/>
</dbReference>
<reference evidence="4 5" key="1">
    <citation type="submission" date="2024-10" db="EMBL/GenBank/DDBJ databases">
        <title>The Natural Products Discovery Center: Release of the First 8490 Sequenced Strains for Exploring Actinobacteria Biosynthetic Diversity.</title>
        <authorList>
            <person name="Kalkreuter E."/>
            <person name="Kautsar S.A."/>
            <person name="Yang D."/>
            <person name="Bader C.D."/>
            <person name="Teijaro C.N."/>
            <person name="Fluegel L."/>
            <person name="Davis C.M."/>
            <person name="Simpson J.R."/>
            <person name="Lauterbach L."/>
            <person name="Steele A.D."/>
            <person name="Gui C."/>
            <person name="Meng S."/>
            <person name="Li G."/>
            <person name="Viehrig K."/>
            <person name="Ye F."/>
            <person name="Su P."/>
            <person name="Kiefer A.F."/>
            <person name="Nichols A."/>
            <person name="Cepeda A.J."/>
            <person name="Yan W."/>
            <person name="Fan B."/>
            <person name="Jiang Y."/>
            <person name="Adhikari A."/>
            <person name="Zheng C.-J."/>
            <person name="Schuster L."/>
            <person name="Cowan T.M."/>
            <person name="Smanski M.J."/>
            <person name="Chevrette M.G."/>
            <person name="De Carvalho L.P.S."/>
            <person name="Shen B."/>
        </authorList>
    </citation>
    <scope>NUCLEOTIDE SEQUENCE [LARGE SCALE GENOMIC DNA]</scope>
    <source>
        <strain evidence="4 5">NPDC051599</strain>
    </source>
</reference>
<feature type="coiled-coil region" evidence="2">
    <location>
        <begin position="484"/>
        <end position="511"/>
    </location>
</feature>
<feature type="repeat" description="TPR" evidence="1">
    <location>
        <begin position="433"/>
        <end position="466"/>
    </location>
</feature>
<dbReference type="PROSITE" id="PS50005">
    <property type="entry name" value="TPR"/>
    <property type="match status" value="2"/>
</dbReference>
<name>A0ABW7YDF8_STRCE</name>
<evidence type="ECO:0000256" key="2">
    <source>
        <dbReference type="SAM" id="Coils"/>
    </source>
</evidence>
<feature type="repeat" description="TPR" evidence="1">
    <location>
        <begin position="478"/>
        <end position="511"/>
    </location>
</feature>
<dbReference type="Pfam" id="PF12770">
    <property type="entry name" value="CHAT"/>
    <property type="match status" value="1"/>
</dbReference>
<keyword evidence="2" id="KW-0175">Coiled coil</keyword>
<protein>
    <submittedName>
        <fullName evidence="4">CHAT domain-containing protein</fullName>
    </submittedName>
</protein>
<keyword evidence="5" id="KW-1185">Reference proteome</keyword>
<evidence type="ECO:0000313" key="4">
    <source>
        <dbReference type="EMBL" id="MFI5680236.1"/>
    </source>
</evidence>
<dbReference type="Pfam" id="PF13374">
    <property type="entry name" value="TPR_10"/>
    <property type="match status" value="1"/>
</dbReference>
<accession>A0ABW7YDF8</accession>
<dbReference type="InterPro" id="IPR019734">
    <property type="entry name" value="TPR_rpt"/>
</dbReference>
<dbReference type="Proteomes" id="UP001612415">
    <property type="component" value="Unassembled WGS sequence"/>
</dbReference>
<evidence type="ECO:0000256" key="1">
    <source>
        <dbReference type="PROSITE-ProRule" id="PRU00339"/>
    </source>
</evidence>
<dbReference type="SUPFAM" id="SSF48452">
    <property type="entry name" value="TPR-like"/>
    <property type="match status" value="1"/>
</dbReference>
<sequence>MNALPAAIADCEQHVQAKVLHYERLQQALDDHLDDEDKLADLEDESVRSGRELLGLILDASTRRRVEVCLAVDLVRRFRRRGAAALADLEDALALGRARVGAAEASTWVTDRVNLASALLTSYEERERADHLEECVALLAPALVDEGIDDEGRAAIARNLATAYSKRYSLHRDPADLERAVTTSRIALTDPDMEAGTRANLALALLAAYQSGAGTGEPLDEAAALMRDRPRGPMRAADEANWWDTLAQVRLAQFEREGHGRHLEDAGAAMGRALTLLPADHPGRAGYLGTAAALDFARYGHRGDRRELDTAITRAQEARTRGGLSRQDRAILANQICLTVTERFEHDGNRDDLDQAISLAREALGAGVRVDIETALRVNLAHALHQRFELAGERRDLTEGIACLLRVLARRQAPSPERAVALAAAGGMYESKALALWSDGRLSTAIADLDQAIRYAREALELTPRTSPDSVIYHTNLASRLSSRAELTDSKEDFEEAIRFYEKALDQAEDSSSAYARIAYTLGCHHASRAERTEPPSHLSDLQRACDLWDDALAAEQPYITQFAGQRLGDVAFQFEIWDKCEQALALSLDAARDLTALRPRLEDRERARLAVQGTAATAALAAVRAGAPERAVVHLEQASATLLAEAAGRPADKVVFDDVVAAARRLDGPLVYWAVTYAGGVALIVARDGVVTPVLLDVTLTDIDEVLTGLREAFETRDTTDGAIDTDDQLDHWNAAVEAAVNWTWHALVAEVVTEMDAVGALGGASAVGLVPVGRVAALPLTVARTEEGEALFERTVPRVLPNARAVGPAEPWPTAPRATVVCDAGQGVDHLPAAAAEAHRVASCYSNAEVLVAASTGVPSPGRVLRHSKTSSESPAASSAVLADGGGAALAFLAHLGDVDVAHVACHFRIDFENPFNSVLWFGAGVRLGDLFGRRLASPVHLVLGVCDAALAGTRLPDEAIGPAPLLLAAGARSVLAALWPIDDETAPDLMAHYHERLARGEPPALALARTQRTLSATLPIALWASFVHVGA</sequence>